<accession>A0A0H2MGJ3</accession>
<reference evidence="8 9" key="1">
    <citation type="submission" date="2015-03" db="EMBL/GenBank/DDBJ databases">
        <title>Genome Sequence of Kiloniella spongiae MEBiC09566, isolated from a marine sponge.</title>
        <authorList>
            <person name="Shao Z."/>
            <person name="Wang L."/>
            <person name="Li X."/>
        </authorList>
    </citation>
    <scope>NUCLEOTIDE SEQUENCE [LARGE SCALE GENOMIC DNA]</scope>
    <source>
        <strain evidence="8 9">MEBiC09566</strain>
    </source>
</reference>
<evidence type="ECO:0000313" key="8">
    <source>
        <dbReference type="EMBL" id="KLN61478.1"/>
    </source>
</evidence>
<dbReference type="PANTHER" id="PTHR12534">
    <property type="entry name" value="30S RIBOSOMAL PROTEIN S2 PROKARYOTIC AND ORGANELLAR"/>
    <property type="match status" value="1"/>
</dbReference>
<dbReference type="GO" id="GO:0022627">
    <property type="term" value="C:cytosolic small ribosomal subunit"/>
    <property type="evidence" value="ECO:0007669"/>
    <property type="project" value="TreeGrafter"/>
</dbReference>
<dbReference type="InterPro" id="IPR005706">
    <property type="entry name" value="Ribosomal_uS2_bac/mit/plastid"/>
</dbReference>
<dbReference type="PROSITE" id="PS00963">
    <property type="entry name" value="RIBOSOMAL_S2_2"/>
    <property type="match status" value="1"/>
</dbReference>
<keyword evidence="2 5" id="KW-0689">Ribosomal protein</keyword>
<dbReference type="HAMAP" id="MF_00291_B">
    <property type="entry name" value="Ribosomal_uS2_B"/>
    <property type="match status" value="1"/>
</dbReference>
<proteinExistence type="inferred from homology"/>
<keyword evidence="3 5" id="KW-0687">Ribonucleoprotein</keyword>
<evidence type="ECO:0000256" key="2">
    <source>
        <dbReference type="ARBA" id="ARBA00022980"/>
    </source>
</evidence>
<dbReference type="Gene3D" id="1.10.287.610">
    <property type="entry name" value="Helix hairpin bin"/>
    <property type="match status" value="1"/>
</dbReference>
<keyword evidence="9" id="KW-1185">Reference proteome</keyword>
<evidence type="ECO:0000256" key="6">
    <source>
        <dbReference type="RuleBase" id="RU003631"/>
    </source>
</evidence>
<dbReference type="STRING" id="1489064.WH96_07630"/>
<dbReference type="Pfam" id="PF00318">
    <property type="entry name" value="Ribosomal_S2"/>
    <property type="match status" value="1"/>
</dbReference>
<dbReference type="Proteomes" id="UP000035444">
    <property type="component" value="Unassembled WGS sequence"/>
</dbReference>
<evidence type="ECO:0000313" key="9">
    <source>
        <dbReference type="Proteomes" id="UP000035444"/>
    </source>
</evidence>
<evidence type="ECO:0000256" key="3">
    <source>
        <dbReference type="ARBA" id="ARBA00023274"/>
    </source>
</evidence>
<protein>
    <recommendedName>
        <fullName evidence="4 5">Small ribosomal subunit protein uS2</fullName>
    </recommendedName>
</protein>
<dbReference type="OrthoDB" id="9808036at2"/>
<dbReference type="PATRIC" id="fig|1489064.4.peg.2777"/>
<dbReference type="InterPro" id="IPR001865">
    <property type="entry name" value="Ribosomal_uS2"/>
</dbReference>
<sequence>MALPTFTMRQLLEAGVHFGHTTRRWNPKMSQYIFGARNGIHILDLEQSVPMLHKGLAFTREVVAGGGRVLFVGTKRQASEKMAEAAKRCGQYYVNHRWLGGMLTNWKTVSNSIRRLKELDERLDNDQGGLTKKELLNLTRQRDKLERALGGIKEMGGIPDVIVVIDTNKEHLAIAEAAKLKIPVVGILDSNSDPADITFPIPGNDDAIRAISLYCDLFADAVIDGLQQELTASGADIGASEEAPAEQLPEEKAAEEAPAEAPVAEAASEEKAPAEAAAAEA</sequence>
<dbReference type="PROSITE" id="PS00962">
    <property type="entry name" value="RIBOSOMAL_S2_1"/>
    <property type="match status" value="1"/>
</dbReference>
<evidence type="ECO:0000256" key="5">
    <source>
        <dbReference type="HAMAP-Rule" id="MF_00291"/>
    </source>
</evidence>
<dbReference type="CDD" id="cd01425">
    <property type="entry name" value="RPS2"/>
    <property type="match status" value="1"/>
</dbReference>
<dbReference type="NCBIfam" id="TIGR01011">
    <property type="entry name" value="rpsB_bact"/>
    <property type="match status" value="1"/>
</dbReference>
<dbReference type="Gene3D" id="3.40.50.10490">
    <property type="entry name" value="Glucose-6-phosphate isomerase like protein, domain 1"/>
    <property type="match status" value="1"/>
</dbReference>
<dbReference type="RefSeq" id="WP_047763559.1">
    <property type="nucleotide sequence ID" value="NZ_LAQL01000004.1"/>
</dbReference>
<feature type="region of interest" description="Disordered" evidence="7">
    <location>
        <begin position="236"/>
        <end position="281"/>
    </location>
</feature>
<name>A0A0H2MGJ3_9PROT</name>
<organism evidence="8 9">
    <name type="scientific">Kiloniella spongiae</name>
    <dbReference type="NCBI Taxonomy" id="1489064"/>
    <lineage>
        <taxon>Bacteria</taxon>
        <taxon>Pseudomonadati</taxon>
        <taxon>Pseudomonadota</taxon>
        <taxon>Alphaproteobacteria</taxon>
        <taxon>Rhodospirillales</taxon>
        <taxon>Kiloniellaceae</taxon>
        <taxon>Kiloniella</taxon>
    </lineage>
</organism>
<dbReference type="SUPFAM" id="SSF52313">
    <property type="entry name" value="Ribosomal protein S2"/>
    <property type="match status" value="1"/>
</dbReference>
<dbReference type="GO" id="GO:0003735">
    <property type="term" value="F:structural constituent of ribosome"/>
    <property type="evidence" value="ECO:0007669"/>
    <property type="project" value="InterPro"/>
</dbReference>
<evidence type="ECO:0000256" key="1">
    <source>
        <dbReference type="ARBA" id="ARBA00006242"/>
    </source>
</evidence>
<evidence type="ECO:0000256" key="4">
    <source>
        <dbReference type="ARBA" id="ARBA00035256"/>
    </source>
</evidence>
<dbReference type="EMBL" id="LAQL01000004">
    <property type="protein sequence ID" value="KLN61478.1"/>
    <property type="molecule type" value="Genomic_DNA"/>
</dbReference>
<dbReference type="InterPro" id="IPR023591">
    <property type="entry name" value="Ribosomal_uS2_flav_dom_sf"/>
</dbReference>
<dbReference type="InterPro" id="IPR018130">
    <property type="entry name" value="Ribosomal_uS2_CS"/>
</dbReference>
<evidence type="ECO:0000256" key="7">
    <source>
        <dbReference type="SAM" id="MobiDB-lite"/>
    </source>
</evidence>
<comment type="similarity">
    <text evidence="1 5 6">Belongs to the universal ribosomal protein uS2 family.</text>
</comment>
<gene>
    <name evidence="5" type="primary">rpsB</name>
    <name evidence="8" type="ORF">WH96_07630</name>
</gene>
<dbReference type="AlphaFoldDB" id="A0A0H2MGJ3"/>
<dbReference type="PANTHER" id="PTHR12534:SF0">
    <property type="entry name" value="SMALL RIBOSOMAL SUBUNIT PROTEIN US2M"/>
    <property type="match status" value="1"/>
</dbReference>
<comment type="caution">
    <text evidence="8">The sequence shown here is derived from an EMBL/GenBank/DDBJ whole genome shotgun (WGS) entry which is preliminary data.</text>
</comment>
<dbReference type="PRINTS" id="PR00395">
    <property type="entry name" value="RIBOSOMALS2"/>
</dbReference>
<dbReference type="GO" id="GO:0006412">
    <property type="term" value="P:translation"/>
    <property type="evidence" value="ECO:0007669"/>
    <property type="project" value="UniProtKB-UniRule"/>
</dbReference>